<feature type="compositionally biased region" description="Polar residues" evidence="2">
    <location>
        <begin position="61"/>
        <end position="88"/>
    </location>
</feature>
<name>A0ABR8PEQ0_9LACO</name>
<feature type="domain" description="YSIRK Gram-positive signal peptide" evidence="3">
    <location>
        <begin position="3"/>
        <end position="24"/>
    </location>
</feature>
<comment type="caution">
    <text evidence="4">The sequence shown here is derived from an EMBL/GenBank/DDBJ whole genome shotgun (WGS) entry which is preliminary data.</text>
</comment>
<evidence type="ECO:0000259" key="3">
    <source>
        <dbReference type="Pfam" id="PF04650"/>
    </source>
</evidence>
<gene>
    <name evidence="4" type="ORF">H9564_08740</name>
</gene>
<protein>
    <submittedName>
        <fullName evidence="4">YSIRK-type signal peptide-containing protein</fullName>
    </submittedName>
</protein>
<evidence type="ECO:0000256" key="2">
    <source>
        <dbReference type="SAM" id="MobiDB-lite"/>
    </source>
</evidence>
<reference evidence="4 5" key="1">
    <citation type="submission" date="2020-08" db="EMBL/GenBank/DDBJ databases">
        <title>A Genomic Blueprint of the Chicken Gut Microbiome.</title>
        <authorList>
            <person name="Gilroy R."/>
            <person name="Ravi A."/>
            <person name="Getino M."/>
            <person name="Pursley I."/>
            <person name="Horton D.L."/>
            <person name="Alikhan N.-F."/>
            <person name="Baker D."/>
            <person name="Gharbi K."/>
            <person name="Hall N."/>
            <person name="Watson M."/>
            <person name="Adriaenssens E.M."/>
            <person name="Foster-Nyarko E."/>
            <person name="Jarju S."/>
            <person name="Secka A."/>
            <person name="Antonio M."/>
            <person name="Oren A."/>
            <person name="Chaudhuri R."/>
            <person name="La Ragione R.M."/>
            <person name="Hildebrand F."/>
            <person name="Pallen M.J."/>
        </authorList>
    </citation>
    <scope>NUCLEOTIDE SEQUENCE [LARGE SCALE GENOMIC DNA]</scope>
    <source>
        <strain evidence="4 5">Sa3CUN2</strain>
    </source>
</reference>
<feature type="region of interest" description="Disordered" evidence="2">
    <location>
        <begin position="35"/>
        <end position="88"/>
    </location>
</feature>
<dbReference type="InterPro" id="IPR005877">
    <property type="entry name" value="YSIRK_signal_dom"/>
</dbReference>
<evidence type="ECO:0000313" key="5">
    <source>
        <dbReference type="Proteomes" id="UP000616837"/>
    </source>
</evidence>
<dbReference type="EMBL" id="JACSQW010000035">
    <property type="protein sequence ID" value="MBD7895765.1"/>
    <property type="molecule type" value="Genomic_DNA"/>
</dbReference>
<proteinExistence type="predicted"/>
<feature type="compositionally biased region" description="Low complexity" evidence="2">
    <location>
        <begin position="42"/>
        <end position="60"/>
    </location>
</feature>
<organism evidence="4 5">
    <name type="scientific">Limosilactobacillus avistercoris</name>
    <dbReference type="NCBI Taxonomy" id="2762243"/>
    <lineage>
        <taxon>Bacteria</taxon>
        <taxon>Bacillati</taxon>
        <taxon>Bacillota</taxon>
        <taxon>Bacilli</taxon>
        <taxon>Lactobacillales</taxon>
        <taxon>Lactobacillaceae</taxon>
        <taxon>Limosilactobacillus</taxon>
    </lineage>
</organism>
<evidence type="ECO:0000313" key="4">
    <source>
        <dbReference type="EMBL" id="MBD7895765.1"/>
    </source>
</evidence>
<dbReference type="Proteomes" id="UP000616837">
    <property type="component" value="Unassembled WGS sequence"/>
</dbReference>
<sequence>MPHYGLRKLRVGVASLLLSTTIYLGLRQGQILADSTNSESGQNSIQSDDTSQQDQSKNTQLVNYVQNNEKSTDADATSQTPAVQKNDAEQVQNEYVEINATLQNGDNVDNQNVMAKNDSIVVSLDYHNDNLEKGQNINISYSPNWEVMGWKKGDIKSLDGHFNAKNNGDGTFTIALTRNSDSESRFNLKFTFQYSQDVDSATNEPLTITLTRDGRSVGSKTFTPIITPYKSLVSSAEIAHGWAAGIKK</sequence>
<keyword evidence="1" id="KW-0732">Signal</keyword>
<accession>A0ABR8PEQ0</accession>
<evidence type="ECO:0000256" key="1">
    <source>
        <dbReference type="ARBA" id="ARBA00022729"/>
    </source>
</evidence>
<keyword evidence="5" id="KW-1185">Reference proteome</keyword>
<dbReference type="Pfam" id="PF04650">
    <property type="entry name" value="YSIRK_signal"/>
    <property type="match status" value="1"/>
</dbReference>